<evidence type="ECO:0000313" key="4">
    <source>
        <dbReference type="Proteomes" id="UP000235786"/>
    </source>
</evidence>
<evidence type="ECO:0000313" key="3">
    <source>
        <dbReference type="EMBL" id="PMD45083.1"/>
    </source>
</evidence>
<dbReference type="OrthoDB" id="5420013at2759"/>
<keyword evidence="2" id="KW-0472">Membrane</keyword>
<evidence type="ECO:0000256" key="1">
    <source>
        <dbReference type="SAM" id="MobiDB-lite"/>
    </source>
</evidence>
<organism evidence="3 4">
    <name type="scientific">Hyaloscypha variabilis (strain UAMH 11265 / GT02V1 / F)</name>
    <name type="common">Meliniomyces variabilis</name>
    <dbReference type="NCBI Taxonomy" id="1149755"/>
    <lineage>
        <taxon>Eukaryota</taxon>
        <taxon>Fungi</taxon>
        <taxon>Dikarya</taxon>
        <taxon>Ascomycota</taxon>
        <taxon>Pezizomycotina</taxon>
        <taxon>Leotiomycetes</taxon>
        <taxon>Helotiales</taxon>
        <taxon>Hyaloscyphaceae</taxon>
        <taxon>Hyaloscypha</taxon>
        <taxon>Hyaloscypha variabilis</taxon>
    </lineage>
</organism>
<dbReference type="AlphaFoldDB" id="A0A2J6S2T4"/>
<name>A0A2J6S2T4_HYAVF</name>
<keyword evidence="2" id="KW-1133">Transmembrane helix</keyword>
<sequence>MATDIENQLDNEDLGPVEANEPLLPKPPRDRSSNKSSRRSRNRRSLEVIELDDIPPIIKSANGNIFWADEQCTRRVGLTSTEARLFLKLLQTDEPENYNYQDYKEMFDDFGAEQARLKELVKGLPWYKLDTYRQRGIWKARIEWLERMKEPRLWLLYLMARRRRILQQASVRVLARLTEKRRWKLENGGHYERGRQPPAPKPMSREHEEIPALAQIMLSEATQTSTPKETSPLPPPSRANQLSSEATQTSTSKETSPLPPSRGRNQAVPKDPAPSSEHRLSQFTSRLRDSLSASRHRHSPRSSQGQCPIFEKPFEATREDIKRQVESIMPKTKPYIVVGWFHRSAGDPKERILQFERPEQLFRAMRKGEYQVRGYREYISLKSLRGFGLYKCDISRGAHIPLILNSSQEGVLAQLFFAYKASYRHADDDVTRAWYGWVAKNLNDGKENPLEGRYSLQLLYDWSSYRLSTVVAIPVILSLAIGTWYMMGQGDVVTAWTLALYIVTTAAALIALMAIIGSLKDI</sequence>
<dbReference type="EMBL" id="KZ613940">
    <property type="protein sequence ID" value="PMD45083.1"/>
    <property type="molecule type" value="Genomic_DNA"/>
</dbReference>
<feature type="transmembrane region" description="Helical" evidence="2">
    <location>
        <begin position="493"/>
        <end position="516"/>
    </location>
</feature>
<feature type="compositionally biased region" description="Polar residues" evidence="1">
    <location>
        <begin position="238"/>
        <end position="255"/>
    </location>
</feature>
<accession>A0A2J6S2T4</accession>
<gene>
    <name evidence="3" type="ORF">L207DRAFT_451893</name>
</gene>
<feature type="region of interest" description="Disordered" evidence="1">
    <location>
        <begin position="1"/>
        <end position="42"/>
    </location>
</feature>
<dbReference type="Proteomes" id="UP000235786">
    <property type="component" value="Unassembled WGS sequence"/>
</dbReference>
<keyword evidence="2" id="KW-0812">Transmembrane</keyword>
<feature type="transmembrane region" description="Helical" evidence="2">
    <location>
        <begin position="467"/>
        <end position="487"/>
    </location>
</feature>
<keyword evidence="4" id="KW-1185">Reference proteome</keyword>
<reference evidence="3 4" key="1">
    <citation type="submission" date="2016-04" db="EMBL/GenBank/DDBJ databases">
        <title>A degradative enzymes factory behind the ericoid mycorrhizal symbiosis.</title>
        <authorList>
            <consortium name="DOE Joint Genome Institute"/>
            <person name="Martino E."/>
            <person name="Morin E."/>
            <person name="Grelet G."/>
            <person name="Kuo A."/>
            <person name="Kohler A."/>
            <person name="Daghino S."/>
            <person name="Barry K."/>
            <person name="Choi C."/>
            <person name="Cichocki N."/>
            <person name="Clum A."/>
            <person name="Copeland A."/>
            <person name="Hainaut M."/>
            <person name="Haridas S."/>
            <person name="Labutti K."/>
            <person name="Lindquist E."/>
            <person name="Lipzen A."/>
            <person name="Khouja H.-R."/>
            <person name="Murat C."/>
            <person name="Ohm R."/>
            <person name="Olson A."/>
            <person name="Spatafora J."/>
            <person name="Veneault-Fourrey C."/>
            <person name="Henrissat B."/>
            <person name="Grigoriev I."/>
            <person name="Martin F."/>
            <person name="Perotto S."/>
        </authorList>
    </citation>
    <scope>NUCLEOTIDE SEQUENCE [LARGE SCALE GENOMIC DNA]</scope>
    <source>
        <strain evidence="3 4">F</strain>
    </source>
</reference>
<evidence type="ECO:0000256" key="2">
    <source>
        <dbReference type="SAM" id="Phobius"/>
    </source>
</evidence>
<proteinExistence type="predicted"/>
<protein>
    <submittedName>
        <fullName evidence="3">Uncharacterized protein</fullName>
    </submittedName>
</protein>
<feature type="region of interest" description="Disordered" evidence="1">
    <location>
        <begin position="222"/>
        <end position="310"/>
    </location>
</feature>